<reference evidence="6" key="1">
    <citation type="journal article" date="2013" name="Genetics">
        <title>The draft genome and transcriptome of Panagrellus redivivus are shaped by the harsh demands of a free-living lifestyle.</title>
        <authorList>
            <person name="Srinivasan J."/>
            <person name="Dillman A.R."/>
            <person name="Macchietto M.G."/>
            <person name="Heikkinen L."/>
            <person name="Lakso M."/>
            <person name="Fracchia K.M."/>
            <person name="Antoshechkin I."/>
            <person name="Mortazavi A."/>
            <person name="Wong G."/>
            <person name="Sternberg P.W."/>
        </authorList>
    </citation>
    <scope>NUCLEOTIDE SEQUENCE [LARGE SCALE GENOMIC DNA]</scope>
    <source>
        <strain evidence="6">MT8872</strain>
    </source>
</reference>
<accession>A0A7E4W2Y1</accession>
<keyword evidence="2" id="KW-1015">Disulfide bond</keyword>
<dbReference type="CDD" id="cd00041">
    <property type="entry name" value="CUB"/>
    <property type="match status" value="2"/>
</dbReference>
<dbReference type="Pfam" id="PF00431">
    <property type="entry name" value="CUB"/>
    <property type="match status" value="2"/>
</dbReference>
<evidence type="ECO:0000259" key="5">
    <source>
        <dbReference type="PROSITE" id="PS01180"/>
    </source>
</evidence>
<reference evidence="7" key="2">
    <citation type="submission" date="2020-10" db="UniProtKB">
        <authorList>
            <consortium name="WormBaseParasite"/>
        </authorList>
    </citation>
    <scope>IDENTIFICATION</scope>
</reference>
<dbReference type="PANTHER" id="PTHR24251:SF30">
    <property type="entry name" value="MEMBRANE FRIZZLED-RELATED PROTEIN"/>
    <property type="match status" value="1"/>
</dbReference>
<feature type="signal peptide" evidence="4">
    <location>
        <begin position="1"/>
        <end position="22"/>
    </location>
</feature>
<dbReference type="SUPFAM" id="SSF49854">
    <property type="entry name" value="Spermadhesin, CUB domain"/>
    <property type="match status" value="2"/>
</dbReference>
<feature type="chain" id="PRO_5028981318" evidence="4">
    <location>
        <begin position="23"/>
        <end position="328"/>
    </location>
</feature>
<dbReference type="WBParaSite" id="Pan_g6702.t1">
    <property type="protein sequence ID" value="Pan_g6702.t1"/>
    <property type="gene ID" value="Pan_g6702"/>
</dbReference>
<sequence length="328" mass="35720">MVVEHRFTVAFAVLTWAICLEAKSVFAPPMERSIGDSIHGIGPQVTTGCPEVVYVNSTDGFIYTPSFPSFYPNNVMCEYVIQGPDNGTVQIDFFVLSVENCCDFVAVYDGPTTDDSALIKRFSGKITNSTSTLRTTKSNSMTIVFTSDENVNEQGFYAVFSVSSTWPTTPADQTKVEENLTSPFGALVSPNFPGEYPANADAKYLIGNGTAGTVVQITTEFFSTEGCCDKVYIYDDKTANDDNLLIVLSGDSPVVGYTYTSSNPYLYIEFSTDNNDEQQGFSFMYKIIADPANAAAAATTEVGTAENLHPIQTNTNFKALQKLWGIFA</sequence>
<evidence type="ECO:0000256" key="1">
    <source>
        <dbReference type="ARBA" id="ARBA00022737"/>
    </source>
</evidence>
<proteinExistence type="predicted"/>
<keyword evidence="6" id="KW-1185">Reference proteome</keyword>
<dbReference type="PROSITE" id="PS01180">
    <property type="entry name" value="CUB"/>
    <property type="match status" value="2"/>
</dbReference>
<feature type="domain" description="CUB" evidence="5">
    <location>
        <begin position="49"/>
        <end position="163"/>
    </location>
</feature>
<organism evidence="6 7">
    <name type="scientific">Panagrellus redivivus</name>
    <name type="common">Microworm</name>
    <dbReference type="NCBI Taxonomy" id="6233"/>
    <lineage>
        <taxon>Eukaryota</taxon>
        <taxon>Metazoa</taxon>
        <taxon>Ecdysozoa</taxon>
        <taxon>Nematoda</taxon>
        <taxon>Chromadorea</taxon>
        <taxon>Rhabditida</taxon>
        <taxon>Tylenchina</taxon>
        <taxon>Panagrolaimomorpha</taxon>
        <taxon>Panagrolaimoidea</taxon>
        <taxon>Panagrolaimidae</taxon>
        <taxon>Panagrellus</taxon>
    </lineage>
</organism>
<comment type="caution">
    <text evidence="3">Lacks conserved residue(s) required for the propagation of feature annotation.</text>
</comment>
<evidence type="ECO:0000313" key="7">
    <source>
        <dbReference type="WBParaSite" id="Pan_g6702.t1"/>
    </source>
</evidence>
<dbReference type="InterPro" id="IPR000859">
    <property type="entry name" value="CUB_dom"/>
</dbReference>
<protein>
    <submittedName>
        <fullName evidence="7">CUB domain-containing protein</fullName>
    </submittedName>
</protein>
<evidence type="ECO:0000256" key="4">
    <source>
        <dbReference type="SAM" id="SignalP"/>
    </source>
</evidence>
<keyword evidence="1" id="KW-0677">Repeat</keyword>
<dbReference type="AlphaFoldDB" id="A0A7E4W2Y1"/>
<keyword evidence="4" id="KW-0732">Signal</keyword>
<evidence type="ECO:0000256" key="2">
    <source>
        <dbReference type="ARBA" id="ARBA00023157"/>
    </source>
</evidence>
<name>A0A7E4W2Y1_PANRE</name>
<dbReference type="SMART" id="SM00042">
    <property type="entry name" value="CUB"/>
    <property type="match status" value="2"/>
</dbReference>
<feature type="domain" description="CUB" evidence="5">
    <location>
        <begin position="176"/>
        <end position="288"/>
    </location>
</feature>
<dbReference type="PANTHER" id="PTHR24251">
    <property type="entry name" value="OVOCHYMASE-RELATED"/>
    <property type="match status" value="1"/>
</dbReference>
<evidence type="ECO:0000256" key="3">
    <source>
        <dbReference type="PROSITE-ProRule" id="PRU00059"/>
    </source>
</evidence>
<evidence type="ECO:0000313" key="6">
    <source>
        <dbReference type="Proteomes" id="UP000492821"/>
    </source>
</evidence>
<dbReference type="Gene3D" id="2.60.120.290">
    <property type="entry name" value="Spermadhesin, CUB domain"/>
    <property type="match status" value="2"/>
</dbReference>
<dbReference type="InterPro" id="IPR035914">
    <property type="entry name" value="Sperma_CUB_dom_sf"/>
</dbReference>
<dbReference type="Proteomes" id="UP000492821">
    <property type="component" value="Unassembled WGS sequence"/>
</dbReference>